<dbReference type="SMART" id="SM00320">
    <property type="entry name" value="WD40"/>
    <property type="match status" value="6"/>
</dbReference>
<dbReference type="InterPro" id="IPR020472">
    <property type="entry name" value="WD40_PAC1"/>
</dbReference>
<dbReference type="PANTHER" id="PTHR19847">
    <property type="entry name" value="DDB1- AND CUL4-ASSOCIATED FACTOR 11"/>
    <property type="match status" value="1"/>
</dbReference>
<reference evidence="5 6" key="1">
    <citation type="journal article" date="2023" name="Insect Mol. Biol.">
        <title>Genome sequencing provides insights into the evolution of gene families encoding plant cell wall-degrading enzymes in longhorned beetles.</title>
        <authorList>
            <person name="Shin N.R."/>
            <person name="Okamura Y."/>
            <person name="Kirsch R."/>
            <person name="Pauchet Y."/>
        </authorList>
    </citation>
    <scope>NUCLEOTIDE SEQUENCE [LARGE SCALE GENOMIC DNA]</scope>
    <source>
        <strain evidence="5">EAD_L_NR</strain>
    </source>
</reference>
<dbReference type="GO" id="GO:0080008">
    <property type="term" value="C:Cul4-RING E3 ubiquitin ligase complex"/>
    <property type="evidence" value="ECO:0007669"/>
    <property type="project" value="TreeGrafter"/>
</dbReference>
<evidence type="ECO:0000256" key="4">
    <source>
        <dbReference type="SAM" id="MobiDB-lite"/>
    </source>
</evidence>
<feature type="repeat" description="WD" evidence="3">
    <location>
        <begin position="465"/>
        <end position="496"/>
    </location>
</feature>
<feature type="repeat" description="WD" evidence="3">
    <location>
        <begin position="292"/>
        <end position="334"/>
    </location>
</feature>
<evidence type="ECO:0000313" key="5">
    <source>
        <dbReference type="EMBL" id="KAJ8925080.1"/>
    </source>
</evidence>
<comment type="caution">
    <text evidence="5">The sequence shown here is derived from an EMBL/GenBank/DDBJ whole genome shotgun (WGS) entry which is preliminary data.</text>
</comment>
<dbReference type="PROSITE" id="PS50294">
    <property type="entry name" value="WD_REPEATS_REGION"/>
    <property type="match status" value="2"/>
</dbReference>
<dbReference type="InterPro" id="IPR051859">
    <property type="entry name" value="DCAF"/>
</dbReference>
<dbReference type="GO" id="GO:0043161">
    <property type="term" value="P:proteasome-mediated ubiquitin-dependent protein catabolic process"/>
    <property type="evidence" value="ECO:0007669"/>
    <property type="project" value="TreeGrafter"/>
</dbReference>
<evidence type="ECO:0000256" key="1">
    <source>
        <dbReference type="ARBA" id="ARBA00022574"/>
    </source>
</evidence>
<evidence type="ECO:0000256" key="2">
    <source>
        <dbReference type="ARBA" id="ARBA00022737"/>
    </source>
</evidence>
<dbReference type="InterPro" id="IPR001680">
    <property type="entry name" value="WD40_rpt"/>
</dbReference>
<dbReference type="PROSITE" id="PS50082">
    <property type="entry name" value="WD_REPEATS_2"/>
    <property type="match status" value="4"/>
</dbReference>
<dbReference type="PRINTS" id="PR00320">
    <property type="entry name" value="GPROTEINBRPT"/>
</dbReference>
<evidence type="ECO:0000313" key="6">
    <source>
        <dbReference type="Proteomes" id="UP001159042"/>
    </source>
</evidence>
<dbReference type="PANTHER" id="PTHR19847:SF7">
    <property type="entry name" value="DDB1- AND CUL4-ASSOCIATED FACTOR 11"/>
    <property type="match status" value="1"/>
</dbReference>
<proteinExistence type="predicted"/>
<gene>
    <name evidence="5" type="ORF">NQ315_001252</name>
</gene>
<sequence length="539" mass="60337">MGAYNSRRMADEDSNMSQSETGSESDSDLEMPRNYAHFLQSLISSGQVHIMTNDYDNYYGPSLPKINHKPNTSTLDSSEFSFLTKQASGLMDLRKKDFVRERNVTRMLQNRERGMHAQGFSRGNKCKIFNRYIPNEMSVLGECTGKVFCGIFSPDGNCFVTASQDRHIRLYNSGDGSYKLFKSLRARDVGWSIIDVAFSRDQQHFVYSTWSSSCKFLLVYSIGVSYELCIAVHVCSVDSDNHQEPLSLVNSGRRFCVFSIVYSSDSRELLSGANDGCLYIYDLTTRSSVLKIPAHEYDVNSVVFADDSSHIIYSGGDDGLIKVWDRRTMDESSPKSVGVLAGHMDGITFIDSRGDGRHLISNSKDQSIKLWDVRVFSGGARRRKIPQSGAGPDVGLQVAGMYSSRTKLEGDTSIMTYRGHVVIKTLVRCRFSPAETTGQRYIYTGCGMGRVIVYDALTGKMKGDINGHVACVRDVSWHPTRNEILSSSWDGMVGKWYYTRDEAADDGDGLLGLDKLDYVNSPPLRRSLRLALKKRKETT</sequence>
<dbReference type="Gene3D" id="2.130.10.10">
    <property type="entry name" value="YVTN repeat-like/Quinoprotein amine dehydrogenase"/>
    <property type="match status" value="3"/>
</dbReference>
<dbReference type="Pfam" id="PF00400">
    <property type="entry name" value="WD40"/>
    <property type="match status" value="5"/>
</dbReference>
<keyword evidence="1 3" id="KW-0853">WD repeat</keyword>
<accession>A0AAV8WG08</accession>
<name>A0AAV8WG08_9CUCU</name>
<dbReference type="AlphaFoldDB" id="A0AAV8WG08"/>
<feature type="region of interest" description="Disordered" evidence="4">
    <location>
        <begin position="1"/>
        <end position="29"/>
    </location>
</feature>
<keyword evidence="6" id="KW-1185">Reference proteome</keyword>
<dbReference type="InterPro" id="IPR015943">
    <property type="entry name" value="WD40/YVTN_repeat-like_dom_sf"/>
</dbReference>
<feature type="repeat" description="WD" evidence="3">
    <location>
        <begin position="340"/>
        <end position="374"/>
    </location>
</feature>
<dbReference type="Proteomes" id="UP001159042">
    <property type="component" value="Unassembled WGS sequence"/>
</dbReference>
<organism evidence="5 6">
    <name type="scientific">Exocentrus adspersus</name>
    <dbReference type="NCBI Taxonomy" id="1586481"/>
    <lineage>
        <taxon>Eukaryota</taxon>
        <taxon>Metazoa</taxon>
        <taxon>Ecdysozoa</taxon>
        <taxon>Arthropoda</taxon>
        <taxon>Hexapoda</taxon>
        <taxon>Insecta</taxon>
        <taxon>Pterygota</taxon>
        <taxon>Neoptera</taxon>
        <taxon>Endopterygota</taxon>
        <taxon>Coleoptera</taxon>
        <taxon>Polyphaga</taxon>
        <taxon>Cucujiformia</taxon>
        <taxon>Chrysomeloidea</taxon>
        <taxon>Cerambycidae</taxon>
        <taxon>Lamiinae</taxon>
        <taxon>Acanthocinini</taxon>
        <taxon>Exocentrus</taxon>
    </lineage>
</organism>
<dbReference type="InterPro" id="IPR036322">
    <property type="entry name" value="WD40_repeat_dom_sf"/>
</dbReference>
<dbReference type="FunFam" id="2.130.10.10:FF:000492">
    <property type="entry name" value="LEC14B homolog isoform X2"/>
    <property type="match status" value="1"/>
</dbReference>
<feature type="repeat" description="WD" evidence="3">
    <location>
        <begin position="250"/>
        <end position="291"/>
    </location>
</feature>
<keyword evidence="2" id="KW-0677">Repeat</keyword>
<evidence type="ECO:0000256" key="3">
    <source>
        <dbReference type="PROSITE-ProRule" id="PRU00221"/>
    </source>
</evidence>
<dbReference type="EMBL" id="JANEYG010000002">
    <property type="protein sequence ID" value="KAJ8925080.1"/>
    <property type="molecule type" value="Genomic_DNA"/>
</dbReference>
<dbReference type="SUPFAM" id="SSF50978">
    <property type="entry name" value="WD40 repeat-like"/>
    <property type="match status" value="1"/>
</dbReference>
<protein>
    <submittedName>
        <fullName evidence="5">Uncharacterized protein</fullName>
    </submittedName>
</protein>